<evidence type="ECO:0000313" key="1">
    <source>
        <dbReference type="EMBL" id="KRG58924.1"/>
    </source>
</evidence>
<evidence type="ECO:0000313" key="2">
    <source>
        <dbReference type="Proteomes" id="UP000051254"/>
    </source>
</evidence>
<comment type="caution">
    <text evidence="1">The sequence shown here is derived from an EMBL/GenBank/DDBJ whole genome shotgun (WGS) entry which is preliminary data.</text>
</comment>
<dbReference type="EMBL" id="LDJH01000008">
    <property type="protein sequence ID" value="KRG58924.1"/>
    <property type="molecule type" value="Genomic_DNA"/>
</dbReference>
<keyword evidence="2" id="KW-1185">Reference proteome</keyword>
<sequence>MPAMTTTALTIEVLRGAQVLPHLEAVAALRMTVFAQWPYLYQGDAGYERDYLAAYAASPGSVFVLARTPAGEVVGASTGLPLVDDGPGFAAPFAAAGIDPVSVFYFGESVLLPAWRGQGLGHAFFDARERHAQALGGFALTAFAAVERADDDPRRPPGHRDHAVFWAGRGYTRQPGLVMQLAWQEVGHASVDHRLTFWTRPLPGAGHPEP</sequence>
<dbReference type="Gene3D" id="3.40.630.30">
    <property type="match status" value="1"/>
</dbReference>
<dbReference type="AlphaFoldDB" id="A0A0R0BNV5"/>
<dbReference type="Proteomes" id="UP000051254">
    <property type="component" value="Unassembled WGS sequence"/>
</dbReference>
<reference evidence="1 2" key="1">
    <citation type="submission" date="2015-05" db="EMBL/GenBank/DDBJ databases">
        <title>Genome sequencing and analysis of members of genus Stenotrophomonas.</title>
        <authorList>
            <person name="Patil P.P."/>
            <person name="Midha S."/>
            <person name="Patil P.B."/>
        </authorList>
    </citation>
    <scope>NUCLEOTIDE SEQUENCE [LARGE SCALE GENOMIC DNA]</scope>
    <source>
        <strain evidence="1 2">DSM 17805</strain>
    </source>
</reference>
<protein>
    <submittedName>
        <fullName evidence="1">GNAT family acetyltransferase</fullName>
    </submittedName>
</protein>
<dbReference type="RefSeq" id="WP_057664739.1">
    <property type="nucleotide sequence ID" value="NZ_LDJH01000008.1"/>
</dbReference>
<name>A0A0R0BNV5_9GAMM</name>
<proteinExistence type="predicted"/>
<organism evidence="1 2">
    <name type="scientific">Stenotrophomonas koreensis</name>
    <dbReference type="NCBI Taxonomy" id="266128"/>
    <lineage>
        <taxon>Bacteria</taxon>
        <taxon>Pseudomonadati</taxon>
        <taxon>Pseudomonadota</taxon>
        <taxon>Gammaproteobacteria</taxon>
        <taxon>Lysobacterales</taxon>
        <taxon>Lysobacteraceae</taxon>
        <taxon>Stenotrophomonas</taxon>
    </lineage>
</organism>
<dbReference type="InterPro" id="IPR016181">
    <property type="entry name" value="Acyl_CoA_acyltransferase"/>
</dbReference>
<dbReference type="STRING" id="266128.ABB25_05485"/>
<dbReference type="OrthoDB" id="187903at2"/>
<dbReference type="SUPFAM" id="SSF55729">
    <property type="entry name" value="Acyl-CoA N-acyltransferases (Nat)"/>
    <property type="match status" value="1"/>
</dbReference>
<gene>
    <name evidence="1" type="ORF">ABB25_05485</name>
</gene>
<keyword evidence="1" id="KW-0808">Transferase</keyword>
<accession>A0A0R0BNV5</accession>
<dbReference type="GO" id="GO:0016740">
    <property type="term" value="F:transferase activity"/>
    <property type="evidence" value="ECO:0007669"/>
    <property type="project" value="UniProtKB-KW"/>
</dbReference>
<dbReference type="PATRIC" id="fig|266128.3.peg.2758"/>